<dbReference type="GO" id="GO:0005829">
    <property type="term" value="C:cytosol"/>
    <property type="evidence" value="ECO:0007669"/>
    <property type="project" value="TreeGrafter"/>
</dbReference>
<dbReference type="InterPro" id="IPR002306">
    <property type="entry name" value="Trp-tRNA-ligase"/>
</dbReference>
<dbReference type="InterPro" id="IPR014729">
    <property type="entry name" value="Rossmann-like_a/b/a_fold"/>
</dbReference>
<evidence type="ECO:0000256" key="1">
    <source>
        <dbReference type="ARBA" id="ARBA00005594"/>
    </source>
</evidence>
<dbReference type="AlphaFoldDB" id="D4ZDQ9"/>
<evidence type="ECO:0000256" key="2">
    <source>
        <dbReference type="ARBA" id="ARBA00022490"/>
    </source>
</evidence>
<comment type="similarity">
    <text evidence="1 9 10">Belongs to the class-I aminoacyl-tRNA synthetase family.</text>
</comment>
<evidence type="ECO:0000256" key="8">
    <source>
        <dbReference type="ARBA" id="ARBA00049929"/>
    </source>
</evidence>
<dbReference type="Gene3D" id="1.10.240.10">
    <property type="entry name" value="Tyrosyl-Transfer RNA Synthetase"/>
    <property type="match status" value="1"/>
</dbReference>
<dbReference type="eggNOG" id="COG0180">
    <property type="taxonomic scope" value="Bacteria"/>
</dbReference>
<feature type="binding site" evidence="9">
    <location>
        <position position="189"/>
    </location>
    <ligand>
        <name>ATP</name>
        <dbReference type="ChEBI" id="CHEBI:30616"/>
    </ligand>
</feature>
<dbReference type="FunFam" id="3.40.50.620:FF:000024">
    <property type="entry name" value="Tryptophan--tRNA ligase"/>
    <property type="match status" value="1"/>
</dbReference>
<evidence type="ECO:0000256" key="4">
    <source>
        <dbReference type="ARBA" id="ARBA00022741"/>
    </source>
</evidence>
<dbReference type="Gene3D" id="3.40.50.620">
    <property type="entry name" value="HUPs"/>
    <property type="match status" value="1"/>
</dbReference>
<dbReference type="CDD" id="cd00806">
    <property type="entry name" value="TrpRS_core"/>
    <property type="match status" value="1"/>
</dbReference>
<gene>
    <name evidence="9 11" type="primary">trpS</name>
    <name evidence="11" type="ordered locus">SVI_3999</name>
</gene>
<dbReference type="InterPro" id="IPR002305">
    <property type="entry name" value="aa-tRNA-synth_Ic"/>
</dbReference>
<dbReference type="PRINTS" id="PR01039">
    <property type="entry name" value="TRNASYNTHTRP"/>
</dbReference>
<organism evidence="11 12">
    <name type="scientific">Shewanella violacea (strain JCM 10179 / CIP 106290 / LMG 19151 / DSS12)</name>
    <dbReference type="NCBI Taxonomy" id="637905"/>
    <lineage>
        <taxon>Bacteria</taxon>
        <taxon>Pseudomonadati</taxon>
        <taxon>Pseudomonadota</taxon>
        <taxon>Gammaproteobacteria</taxon>
        <taxon>Alteromonadales</taxon>
        <taxon>Shewanellaceae</taxon>
        <taxon>Shewanella</taxon>
    </lineage>
</organism>
<feature type="binding site" evidence="9">
    <location>
        <begin position="14"/>
        <end position="16"/>
    </location>
    <ligand>
        <name>ATP</name>
        <dbReference type="ChEBI" id="CHEBI:30616"/>
    </ligand>
</feature>
<dbReference type="GO" id="GO:0004830">
    <property type="term" value="F:tryptophan-tRNA ligase activity"/>
    <property type="evidence" value="ECO:0007669"/>
    <property type="project" value="UniProtKB-UniRule"/>
</dbReference>
<feature type="binding site" evidence="9">
    <location>
        <position position="138"/>
    </location>
    <ligand>
        <name>L-tryptophan</name>
        <dbReference type="ChEBI" id="CHEBI:57912"/>
    </ligand>
</feature>
<comment type="catalytic activity">
    <reaction evidence="8 9">
        <text>tRNA(Trp) + L-tryptophan + ATP = L-tryptophyl-tRNA(Trp) + AMP + diphosphate + H(+)</text>
        <dbReference type="Rhea" id="RHEA:24080"/>
        <dbReference type="Rhea" id="RHEA-COMP:9671"/>
        <dbReference type="Rhea" id="RHEA-COMP:9705"/>
        <dbReference type="ChEBI" id="CHEBI:15378"/>
        <dbReference type="ChEBI" id="CHEBI:30616"/>
        <dbReference type="ChEBI" id="CHEBI:33019"/>
        <dbReference type="ChEBI" id="CHEBI:57912"/>
        <dbReference type="ChEBI" id="CHEBI:78442"/>
        <dbReference type="ChEBI" id="CHEBI:78535"/>
        <dbReference type="ChEBI" id="CHEBI:456215"/>
        <dbReference type="EC" id="6.1.1.2"/>
    </reaction>
</comment>
<evidence type="ECO:0000256" key="6">
    <source>
        <dbReference type="ARBA" id="ARBA00022917"/>
    </source>
</evidence>
<dbReference type="FunFam" id="1.10.240.10:FF:000002">
    <property type="entry name" value="Tryptophan--tRNA ligase"/>
    <property type="match status" value="1"/>
</dbReference>
<dbReference type="Proteomes" id="UP000002350">
    <property type="component" value="Chromosome"/>
</dbReference>
<keyword evidence="5 9" id="KW-0067">ATP-binding</keyword>
<dbReference type="PROSITE" id="PS00178">
    <property type="entry name" value="AA_TRNA_LIGASE_I"/>
    <property type="match status" value="1"/>
</dbReference>
<dbReference type="SUPFAM" id="SSF52374">
    <property type="entry name" value="Nucleotidylyl transferase"/>
    <property type="match status" value="1"/>
</dbReference>
<feature type="short sequence motif" description="'KMSKS' region" evidence="9">
    <location>
        <begin position="198"/>
        <end position="202"/>
    </location>
</feature>
<evidence type="ECO:0000256" key="10">
    <source>
        <dbReference type="RuleBase" id="RU363036"/>
    </source>
</evidence>
<keyword evidence="7 9" id="KW-0030">Aminoacyl-tRNA synthetase</keyword>
<dbReference type="HOGENOM" id="CLU_029244_1_2_6"/>
<dbReference type="Pfam" id="PF00579">
    <property type="entry name" value="tRNA-synt_1b"/>
    <property type="match status" value="1"/>
</dbReference>
<dbReference type="InterPro" id="IPR001412">
    <property type="entry name" value="aa-tRNA-synth_I_CS"/>
</dbReference>
<name>D4ZDQ9_SHEVD</name>
<evidence type="ECO:0000256" key="9">
    <source>
        <dbReference type="HAMAP-Rule" id="MF_00140"/>
    </source>
</evidence>
<evidence type="ECO:0000313" key="11">
    <source>
        <dbReference type="EMBL" id="BAJ03970.1"/>
    </source>
</evidence>
<feature type="binding site" evidence="9">
    <location>
        <begin position="150"/>
        <end position="152"/>
    </location>
    <ligand>
        <name>ATP</name>
        <dbReference type="ChEBI" id="CHEBI:30616"/>
    </ligand>
</feature>
<dbReference type="InterPro" id="IPR050203">
    <property type="entry name" value="Trp-tRNA_synthetase"/>
</dbReference>
<evidence type="ECO:0000313" key="12">
    <source>
        <dbReference type="Proteomes" id="UP000002350"/>
    </source>
</evidence>
<proteinExistence type="inferred from homology"/>
<evidence type="ECO:0000256" key="5">
    <source>
        <dbReference type="ARBA" id="ARBA00022840"/>
    </source>
</evidence>
<feature type="binding site" evidence="9">
    <location>
        <begin position="22"/>
        <end position="23"/>
    </location>
    <ligand>
        <name>ATP</name>
        <dbReference type="ChEBI" id="CHEBI:30616"/>
    </ligand>
</feature>
<reference evidence="12" key="1">
    <citation type="journal article" date="2010" name="Mol. Biosyst.">
        <title>Complete genome sequence and comparative analysis of Shewanella violacea, a psychrophilic and piezophilic bacterium from deep sea floor sediments.</title>
        <authorList>
            <person name="Aono E."/>
            <person name="Baba T."/>
            <person name="Ara T."/>
            <person name="Nishi T."/>
            <person name="Nakamichi T."/>
            <person name="Inamoto E."/>
            <person name="Toyonaga H."/>
            <person name="Hasegawa M."/>
            <person name="Takai Y."/>
            <person name="Okumura Y."/>
            <person name="Baba M."/>
            <person name="Tomita M."/>
            <person name="Kato C."/>
            <person name="Oshima T."/>
            <person name="Nakasone K."/>
            <person name="Mori H."/>
        </authorList>
    </citation>
    <scope>NUCLEOTIDE SEQUENCE [LARGE SCALE GENOMIC DNA]</scope>
    <source>
        <strain evidence="12">JCM 10179 / CIP 106290 / LMG 19151 / DSS12</strain>
    </source>
</reference>
<feature type="binding site" evidence="9">
    <location>
        <begin position="198"/>
        <end position="202"/>
    </location>
    <ligand>
        <name>ATP</name>
        <dbReference type="ChEBI" id="CHEBI:30616"/>
    </ligand>
</feature>
<dbReference type="GO" id="GO:0006436">
    <property type="term" value="P:tryptophanyl-tRNA aminoacylation"/>
    <property type="evidence" value="ECO:0007669"/>
    <property type="project" value="UniProtKB-UniRule"/>
</dbReference>
<dbReference type="EC" id="6.1.1.2" evidence="9"/>
<accession>D4ZDQ9</accession>
<comment type="subcellular location">
    <subcellularLocation>
        <location evidence="9">Cytoplasm</location>
    </subcellularLocation>
</comment>
<evidence type="ECO:0000256" key="3">
    <source>
        <dbReference type="ARBA" id="ARBA00022598"/>
    </source>
</evidence>
<dbReference type="PANTHER" id="PTHR43766">
    <property type="entry name" value="TRYPTOPHAN--TRNA LIGASE, MITOCHONDRIAL"/>
    <property type="match status" value="1"/>
</dbReference>
<dbReference type="InterPro" id="IPR024109">
    <property type="entry name" value="Trp-tRNA-ligase_bac-type"/>
</dbReference>
<keyword evidence="6 9" id="KW-0648">Protein biosynthesis</keyword>
<dbReference type="PANTHER" id="PTHR43766:SF1">
    <property type="entry name" value="TRYPTOPHAN--TRNA LIGASE, MITOCHONDRIAL"/>
    <property type="match status" value="1"/>
</dbReference>
<dbReference type="STRING" id="637905.SVI_3999"/>
<comment type="function">
    <text evidence="9">Catalyzes the attachment of tryptophan to tRNA(Trp).</text>
</comment>
<dbReference type="KEGG" id="svo:SVI_3999"/>
<keyword evidence="4 9" id="KW-0547">Nucleotide-binding</keyword>
<dbReference type="EMBL" id="AP011177">
    <property type="protein sequence ID" value="BAJ03970.1"/>
    <property type="molecule type" value="Genomic_DNA"/>
</dbReference>
<dbReference type="RefSeq" id="WP_013053261.1">
    <property type="nucleotide sequence ID" value="NC_014012.1"/>
</dbReference>
<dbReference type="OrthoDB" id="9801042at2"/>
<dbReference type="NCBIfam" id="TIGR00233">
    <property type="entry name" value="trpS"/>
    <property type="match status" value="1"/>
</dbReference>
<protein>
    <recommendedName>
        <fullName evidence="9">Tryptophan--tRNA ligase</fullName>
        <ecNumber evidence="9">6.1.1.2</ecNumber>
    </recommendedName>
    <alternativeName>
        <fullName evidence="9">Tryptophanyl-tRNA synthetase</fullName>
        <shortName evidence="9">TrpRS</shortName>
    </alternativeName>
</protein>
<feature type="short sequence motif" description="'HIGH' region" evidence="9">
    <location>
        <begin position="15"/>
        <end position="23"/>
    </location>
</feature>
<sequence length="335" mass="37271">MTNPTKPIVLSGAQPSGELTIGNYMGALKQWVALQDSHDCLYCVVDLHAITVRQDPKALREACLDTLALYLACGVDPKKSTVFIQSQVPQHTQLGWALNCYTQMGELNRMTQFKDKSQKHASNINVGLFAYPVLMAADILLYQANEIPVGQDQKQHLELTRDIATRFNNAYGETFAIPEPFIPELGAKVMSLQDPLKKMSKSDDNRNNVIGLLEDPKKIMKKIKKAMTDSDEPPVVRFDTENKPGVSNLLSLMSGVTGKSIAGLEAEFEGKMYGHLKVATGEAVVEMLEPLQARYREFRKDTTFLHQVMRDGAEKAQARAEVTVKKVYEKIGLIV</sequence>
<keyword evidence="12" id="KW-1185">Reference proteome</keyword>
<dbReference type="HAMAP" id="MF_00140_B">
    <property type="entry name" value="Trp_tRNA_synth_B"/>
    <property type="match status" value="1"/>
</dbReference>
<keyword evidence="2 9" id="KW-0963">Cytoplasm</keyword>
<comment type="subunit">
    <text evidence="9">Homodimer.</text>
</comment>
<evidence type="ECO:0000256" key="7">
    <source>
        <dbReference type="ARBA" id="ARBA00023146"/>
    </source>
</evidence>
<dbReference type="GO" id="GO:0005524">
    <property type="term" value="F:ATP binding"/>
    <property type="evidence" value="ECO:0007669"/>
    <property type="project" value="UniProtKB-UniRule"/>
</dbReference>
<keyword evidence="3 9" id="KW-0436">Ligase</keyword>